<evidence type="ECO:0000256" key="1">
    <source>
        <dbReference type="ARBA" id="ARBA00007261"/>
    </source>
</evidence>
<dbReference type="SUPFAM" id="SSF63411">
    <property type="entry name" value="LuxS/MPP-like metallohydrolase"/>
    <property type="match status" value="4"/>
</dbReference>
<comment type="caution">
    <text evidence="4">The sequence shown here is derived from an EMBL/GenBank/DDBJ whole genome shotgun (WGS) entry which is preliminary data.</text>
</comment>
<dbReference type="InterPro" id="IPR050361">
    <property type="entry name" value="MPP/UQCRC_Complex"/>
</dbReference>
<gene>
    <name evidence="4" type="ORF">A9Q93_00805</name>
</gene>
<dbReference type="Proteomes" id="UP000196102">
    <property type="component" value="Unassembled WGS sequence"/>
</dbReference>
<feature type="domain" description="Peptidase M16 C-terminal" evidence="3">
    <location>
        <begin position="209"/>
        <end position="386"/>
    </location>
</feature>
<name>A0A1Z8BG25_9FLAO</name>
<organism evidence="4 5">
    <name type="scientific">Nonlabens dokdonensis</name>
    <dbReference type="NCBI Taxonomy" id="328515"/>
    <lineage>
        <taxon>Bacteria</taxon>
        <taxon>Pseudomonadati</taxon>
        <taxon>Bacteroidota</taxon>
        <taxon>Flavobacteriia</taxon>
        <taxon>Flavobacteriales</taxon>
        <taxon>Flavobacteriaceae</taxon>
        <taxon>Nonlabens</taxon>
    </lineage>
</organism>
<dbReference type="PROSITE" id="PS51257">
    <property type="entry name" value="PROKAR_LIPOPROTEIN"/>
    <property type="match status" value="1"/>
</dbReference>
<comment type="similarity">
    <text evidence="1">Belongs to the peptidase M16 family.</text>
</comment>
<dbReference type="Gene3D" id="3.30.830.10">
    <property type="entry name" value="Metalloenzyme, LuxS/M16 peptidase-like"/>
    <property type="match status" value="4"/>
</dbReference>
<dbReference type="InterPro" id="IPR011765">
    <property type="entry name" value="Pept_M16_N"/>
</dbReference>
<accession>A0A1Z8BG25</accession>
<feature type="domain" description="Peptidase M16 N-terminal" evidence="2">
    <location>
        <begin position="51"/>
        <end position="143"/>
    </location>
</feature>
<dbReference type="InterPro" id="IPR007863">
    <property type="entry name" value="Peptidase_M16_C"/>
</dbReference>
<dbReference type="GO" id="GO:0046872">
    <property type="term" value="F:metal ion binding"/>
    <property type="evidence" value="ECO:0007669"/>
    <property type="project" value="InterPro"/>
</dbReference>
<dbReference type="PANTHER" id="PTHR11851">
    <property type="entry name" value="METALLOPROTEASE"/>
    <property type="match status" value="1"/>
</dbReference>
<dbReference type="PANTHER" id="PTHR11851:SF49">
    <property type="entry name" value="MITOCHONDRIAL-PROCESSING PEPTIDASE SUBUNIT ALPHA"/>
    <property type="match status" value="1"/>
</dbReference>
<evidence type="ECO:0000259" key="3">
    <source>
        <dbReference type="Pfam" id="PF05193"/>
    </source>
</evidence>
<evidence type="ECO:0000313" key="4">
    <source>
        <dbReference type="EMBL" id="OUS21518.1"/>
    </source>
</evidence>
<evidence type="ECO:0000313" key="5">
    <source>
        <dbReference type="Proteomes" id="UP000196102"/>
    </source>
</evidence>
<proteinExistence type="inferred from homology"/>
<dbReference type="Pfam" id="PF05193">
    <property type="entry name" value="Peptidase_M16_C"/>
    <property type="match status" value="2"/>
</dbReference>
<feature type="domain" description="Peptidase M16 C-terminal" evidence="3">
    <location>
        <begin position="680"/>
        <end position="856"/>
    </location>
</feature>
<dbReference type="AlphaFoldDB" id="A0A1Z8BG25"/>
<dbReference type="EMBL" id="MAAX01000015">
    <property type="protein sequence ID" value="OUS21518.1"/>
    <property type="molecule type" value="Genomic_DNA"/>
</dbReference>
<reference evidence="5" key="1">
    <citation type="journal article" date="2017" name="Proc. Natl. Acad. Sci. U.S.A.">
        <title>Simulation of Deepwater Horizon oil plume reveals substrate specialization within a complex community of hydrocarbon-degraders.</title>
        <authorList>
            <person name="Hu P."/>
            <person name="Dubinsky E.A."/>
            <person name="Probst A.J."/>
            <person name="Wang J."/>
            <person name="Sieber C.M.K."/>
            <person name="Tom L.M."/>
            <person name="Gardinali P."/>
            <person name="Banfield J.F."/>
            <person name="Atlas R.M."/>
            <person name="Andersen G.L."/>
        </authorList>
    </citation>
    <scope>NUCLEOTIDE SEQUENCE [LARGE SCALE GENOMIC DNA]</scope>
</reference>
<dbReference type="InterPro" id="IPR011249">
    <property type="entry name" value="Metalloenz_LuxS/M16"/>
</dbReference>
<dbReference type="Pfam" id="PF00675">
    <property type="entry name" value="Peptidase_M16"/>
    <property type="match status" value="2"/>
</dbReference>
<feature type="domain" description="Peptidase M16 N-terminal" evidence="2">
    <location>
        <begin position="530"/>
        <end position="652"/>
    </location>
</feature>
<dbReference type="RefSeq" id="WP_303685477.1">
    <property type="nucleotide sequence ID" value="NZ_CAJXYO010000007.1"/>
</dbReference>
<protein>
    <submittedName>
        <fullName evidence="4">Peptidase M16</fullName>
    </submittedName>
</protein>
<evidence type="ECO:0000259" key="2">
    <source>
        <dbReference type="Pfam" id="PF00675"/>
    </source>
</evidence>
<sequence>MKHSYRIIIFSIAFIFISCDDGKKDNNTSDNVATDISIPFEKHTLDNGLTVIFHEDKSDPVVAVALTAHVGSAREKEGKTGFAHLFEHLLFLESENLGKGGLDAMSARIGGSGANGSTSRDVTNYYQTVPKDALEKMIWAEADKLGYFINTVTEPVLAKEKQVVKNEKRQSVDNNAYGHESYVIGKNLYPEGHPYNWQVIGSLEDLQNASLQDVKDFYNDWYTPNNAVLTIAGDFDKTQALQWVKKYFGEIKRGKEVKKAQVKPIELTASKKLFYEDNFAQTPRLNLTWPTVVNYHKDSYALDILGTYLSRGKKAPLNQIVIETDKVADQARAYHYTSELAGQFSIVARAYDNVDLDSVYESVYKALKQFEENGISQNDLDRIKTKKETEFYQGLSSVLGKGFQLTQYEILAGDAGFLSEDVKNMQAVTVEDVQNAYNIYIKDKSYVMTSFVPKGQTELAIVNSKEAKVKEEKIIEGAEESFDTSVAATYERSPSSFDRSIEPEYGAAPTLEVPSVYQDKLDSGLKVLGIEDNEIPLVQLQLDVKGGMLFEEIEKTGVSNMLAQLMNKGTMNRTPAQLEEAIEQLGASISVRASDESLSVNASSLSRNYNKVMSLVSEILLEPRWDKDEFELLKKQTISRIQQQKASPRAIASNEFDKLIFGKDHILAQNNLGTEKSVANITLEDLKDYYTKYITPQLASFKIVGAIDQKKVIESLQNINENWVKRDVTLPTISSFPELTAPQIYFYDVPNAKQSILTFGNATVTSDHEDFYKTQILNYRLGGGGFASQLTQELREGKGYTYGIRSAFNSSPKAGKFVINSGVRSNVTFESTALIKEILSNYGSSFTEDDMEVTKSYLIKSSARSFESQSAKLRMLTNIDENNLPVDYAIQRQEEVTSLNVNEMKRLINDYIKPDKMIYLIVGDKNTQFNKLEKLGLGKPILLN</sequence>